<accession>A0A2G9U364</accession>
<reference evidence="1 2" key="1">
    <citation type="submission" date="2015-09" db="EMBL/GenBank/DDBJ databases">
        <title>Draft genome of the parasitic nematode Teladorsagia circumcincta isolate WARC Sus (inbred).</title>
        <authorList>
            <person name="Mitreva M."/>
        </authorList>
    </citation>
    <scope>NUCLEOTIDE SEQUENCE [LARGE SCALE GENOMIC DNA]</scope>
    <source>
        <strain evidence="1 2">S</strain>
    </source>
</reference>
<proteinExistence type="predicted"/>
<evidence type="ECO:0000313" key="2">
    <source>
        <dbReference type="Proteomes" id="UP000230423"/>
    </source>
</evidence>
<sequence>MKPRNQLLNRSNMGFNFINESLFLLMYATNTFDSHTYLALLSGKKPVHILCWCIEWSFYEL</sequence>
<gene>
    <name evidence="1" type="ORF">TELCIR_14435</name>
</gene>
<dbReference type="Proteomes" id="UP000230423">
    <property type="component" value="Unassembled WGS sequence"/>
</dbReference>
<dbReference type="AlphaFoldDB" id="A0A2G9U364"/>
<keyword evidence="2" id="KW-1185">Reference proteome</keyword>
<protein>
    <submittedName>
        <fullName evidence="1">Uncharacterized protein</fullName>
    </submittedName>
</protein>
<evidence type="ECO:0000313" key="1">
    <source>
        <dbReference type="EMBL" id="PIO63950.1"/>
    </source>
</evidence>
<organism evidence="1 2">
    <name type="scientific">Teladorsagia circumcincta</name>
    <name type="common">Brown stomach worm</name>
    <name type="synonym">Ostertagia circumcincta</name>
    <dbReference type="NCBI Taxonomy" id="45464"/>
    <lineage>
        <taxon>Eukaryota</taxon>
        <taxon>Metazoa</taxon>
        <taxon>Ecdysozoa</taxon>
        <taxon>Nematoda</taxon>
        <taxon>Chromadorea</taxon>
        <taxon>Rhabditida</taxon>
        <taxon>Rhabditina</taxon>
        <taxon>Rhabditomorpha</taxon>
        <taxon>Strongyloidea</taxon>
        <taxon>Trichostrongylidae</taxon>
        <taxon>Teladorsagia</taxon>
    </lineage>
</organism>
<dbReference type="EMBL" id="KZ350372">
    <property type="protein sequence ID" value="PIO63950.1"/>
    <property type="molecule type" value="Genomic_DNA"/>
</dbReference>
<name>A0A2G9U364_TELCI</name>